<keyword evidence="4" id="KW-0862">Zinc</keyword>
<evidence type="ECO:0000256" key="6">
    <source>
        <dbReference type="ARBA" id="ARBA00048488"/>
    </source>
</evidence>
<evidence type="ECO:0000256" key="7">
    <source>
        <dbReference type="SAM" id="SignalP"/>
    </source>
</evidence>
<evidence type="ECO:0000256" key="1">
    <source>
        <dbReference type="ARBA" id="ARBA00001947"/>
    </source>
</evidence>
<dbReference type="NCBIfam" id="NF004036">
    <property type="entry name" value="PRK05508.1"/>
    <property type="match status" value="1"/>
</dbReference>
<dbReference type="EC" id="1.8.4.12" evidence="2"/>
<evidence type="ECO:0000256" key="5">
    <source>
        <dbReference type="ARBA" id="ARBA00023002"/>
    </source>
</evidence>
<dbReference type="PANTHER" id="PTHR46081:SF8">
    <property type="entry name" value="PEPTIDE METHIONINE SULFOXIDE REDUCTASE 2"/>
    <property type="match status" value="1"/>
</dbReference>
<keyword evidence="10" id="KW-1185">Reference proteome</keyword>
<sequence length="165" mass="18332">MKLKKLFFLLIAAICLQNFSACAQTKAEKPLTDLPPVIQNADEYNELEGTEANVILKKGTERPFTGAYHDFKGKGVFICKQCNLPLFRSKDKFNSGTGWPSFDDVIEGNVEELPDADGQRTEIVCSNCKGHLGHVFRGEGFTDKQTRHCANSASLDFVQQVSVKE</sequence>
<dbReference type="InterPro" id="IPR028427">
    <property type="entry name" value="Met_Sox_Rdtase_MsrB"/>
</dbReference>
<evidence type="ECO:0000256" key="3">
    <source>
        <dbReference type="ARBA" id="ARBA00022723"/>
    </source>
</evidence>
<dbReference type="EMBL" id="PDUD01000017">
    <property type="protein sequence ID" value="PHN06661.1"/>
    <property type="molecule type" value="Genomic_DNA"/>
</dbReference>
<dbReference type="Pfam" id="PF01641">
    <property type="entry name" value="SelR"/>
    <property type="match status" value="1"/>
</dbReference>
<proteinExistence type="predicted"/>
<dbReference type="SUPFAM" id="SSF51316">
    <property type="entry name" value="Mss4-like"/>
    <property type="match status" value="1"/>
</dbReference>
<dbReference type="PROSITE" id="PS51790">
    <property type="entry name" value="MSRB"/>
    <property type="match status" value="1"/>
</dbReference>
<comment type="cofactor">
    <cofactor evidence="1">
        <name>Zn(2+)</name>
        <dbReference type="ChEBI" id="CHEBI:29105"/>
    </cofactor>
</comment>
<dbReference type="GO" id="GO:0030091">
    <property type="term" value="P:protein repair"/>
    <property type="evidence" value="ECO:0007669"/>
    <property type="project" value="InterPro"/>
</dbReference>
<dbReference type="PANTHER" id="PTHR46081">
    <property type="entry name" value="PEPTIDE METHIONINE SULFOXIDE REDUCTASE 2"/>
    <property type="match status" value="1"/>
</dbReference>
<feature type="chain" id="PRO_5012135460" description="peptide-methionine (R)-S-oxide reductase" evidence="7">
    <location>
        <begin position="24"/>
        <end position="165"/>
    </location>
</feature>
<feature type="signal peptide" evidence="7">
    <location>
        <begin position="1"/>
        <end position="23"/>
    </location>
</feature>
<dbReference type="RefSeq" id="WP_099149917.1">
    <property type="nucleotide sequence ID" value="NZ_PDUD01000017.1"/>
</dbReference>
<dbReference type="OrthoDB" id="4174719at2"/>
<keyword evidence="7" id="KW-0732">Signal</keyword>
<evidence type="ECO:0000313" key="10">
    <source>
        <dbReference type="Proteomes" id="UP000223913"/>
    </source>
</evidence>
<reference evidence="9 10" key="1">
    <citation type="submission" date="2017-10" db="EMBL/GenBank/DDBJ databases">
        <title>The draft genome sequence of Lewinella nigricans NBRC 102662.</title>
        <authorList>
            <person name="Wang K."/>
        </authorList>
    </citation>
    <scope>NUCLEOTIDE SEQUENCE [LARGE SCALE GENOMIC DNA]</scope>
    <source>
        <strain evidence="9 10">NBRC 102662</strain>
    </source>
</reference>
<dbReference type="GO" id="GO:0046872">
    <property type="term" value="F:metal ion binding"/>
    <property type="evidence" value="ECO:0007669"/>
    <property type="project" value="UniProtKB-KW"/>
</dbReference>
<dbReference type="Proteomes" id="UP000223913">
    <property type="component" value="Unassembled WGS sequence"/>
</dbReference>
<evidence type="ECO:0000313" key="9">
    <source>
        <dbReference type="EMBL" id="PHN06661.1"/>
    </source>
</evidence>
<dbReference type="GO" id="GO:0033743">
    <property type="term" value="F:peptide-methionine (R)-S-oxide reductase activity"/>
    <property type="evidence" value="ECO:0007669"/>
    <property type="project" value="UniProtKB-EC"/>
</dbReference>
<evidence type="ECO:0000256" key="2">
    <source>
        <dbReference type="ARBA" id="ARBA00012499"/>
    </source>
</evidence>
<name>A0A2D0NDS3_FLAN2</name>
<accession>A0A2D0NDS3</accession>
<dbReference type="NCBIfam" id="TIGR00357">
    <property type="entry name" value="peptide-methionine (R)-S-oxide reductase MsrB"/>
    <property type="match status" value="1"/>
</dbReference>
<dbReference type="AlphaFoldDB" id="A0A2D0NDS3"/>
<feature type="domain" description="MsrB" evidence="8">
    <location>
        <begin position="40"/>
        <end position="160"/>
    </location>
</feature>
<comment type="caution">
    <text evidence="9">The sequence shown here is derived from an EMBL/GenBank/DDBJ whole genome shotgun (WGS) entry which is preliminary data.</text>
</comment>
<protein>
    <recommendedName>
        <fullName evidence="2">peptide-methionine (R)-S-oxide reductase</fullName>
        <ecNumber evidence="2">1.8.4.12</ecNumber>
    </recommendedName>
</protein>
<dbReference type="GO" id="GO:0006979">
    <property type="term" value="P:response to oxidative stress"/>
    <property type="evidence" value="ECO:0007669"/>
    <property type="project" value="InterPro"/>
</dbReference>
<dbReference type="InterPro" id="IPR011057">
    <property type="entry name" value="Mss4-like_sf"/>
</dbReference>
<gene>
    <name evidence="9" type="primary">msrB</name>
    <name evidence="9" type="ORF">CRP01_10215</name>
</gene>
<keyword evidence="5" id="KW-0560">Oxidoreductase</keyword>
<keyword evidence="3" id="KW-0479">Metal-binding</keyword>
<evidence type="ECO:0000259" key="8">
    <source>
        <dbReference type="PROSITE" id="PS51790"/>
    </source>
</evidence>
<evidence type="ECO:0000256" key="4">
    <source>
        <dbReference type="ARBA" id="ARBA00022833"/>
    </source>
</evidence>
<dbReference type="InterPro" id="IPR002579">
    <property type="entry name" value="Met_Sox_Rdtase_MsrB_dom"/>
</dbReference>
<comment type="catalytic activity">
    <reaction evidence="6">
        <text>L-methionyl-[protein] + [thioredoxin]-disulfide + H2O = L-methionyl-(R)-S-oxide-[protein] + [thioredoxin]-dithiol</text>
        <dbReference type="Rhea" id="RHEA:24164"/>
        <dbReference type="Rhea" id="RHEA-COMP:10698"/>
        <dbReference type="Rhea" id="RHEA-COMP:10700"/>
        <dbReference type="Rhea" id="RHEA-COMP:12313"/>
        <dbReference type="Rhea" id="RHEA-COMP:12314"/>
        <dbReference type="ChEBI" id="CHEBI:15377"/>
        <dbReference type="ChEBI" id="CHEBI:16044"/>
        <dbReference type="ChEBI" id="CHEBI:29950"/>
        <dbReference type="ChEBI" id="CHEBI:45764"/>
        <dbReference type="ChEBI" id="CHEBI:50058"/>
        <dbReference type="EC" id="1.8.4.12"/>
    </reaction>
</comment>
<dbReference type="Gene3D" id="2.170.150.20">
    <property type="entry name" value="Peptide methionine sulfoxide reductase"/>
    <property type="match status" value="1"/>
</dbReference>
<organism evidence="9 10">
    <name type="scientific">Flavilitoribacter nigricans (strain ATCC 23147 / DSM 23189 / NBRC 102662 / NCIMB 1420 / SS-2)</name>
    <name type="common">Lewinella nigricans</name>
    <dbReference type="NCBI Taxonomy" id="1122177"/>
    <lineage>
        <taxon>Bacteria</taxon>
        <taxon>Pseudomonadati</taxon>
        <taxon>Bacteroidota</taxon>
        <taxon>Saprospiria</taxon>
        <taxon>Saprospirales</taxon>
        <taxon>Lewinellaceae</taxon>
        <taxon>Flavilitoribacter</taxon>
    </lineage>
</organism>